<dbReference type="Proteomes" id="UP001215956">
    <property type="component" value="Unassembled WGS sequence"/>
</dbReference>
<sequence length="249" mass="28345">MRLGKYLTTLAVVCLLATPAMSAPNWGEKGDRSGMMNCGPMDRGMDRGHMVGGFWGGFPLGEDLTAEEMENMTLAELRELKEQKWAEMENMTLAELRELKEQKWAEMENKTMRELRETRRERLDRDRPFLGLNVCLLLTDLTAEDLEGMTEEEMEALREEKIAEIDNMTLAEIESLKEEKRAEMENMTLAELREDREVCALMGAGVGRGLCGSGEIGDRSMMERAKVMQGRGDSKDRMKLGSEERSFKK</sequence>
<dbReference type="EMBL" id="JARFPL010000043">
    <property type="protein sequence ID" value="MDF0594077.1"/>
    <property type="molecule type" value="Genomic_DNA"/>
</dbReference>
<gene>
    <name evidence="2" type="ORF">P0O24_10845</name>
</gene>
<name>A0ABT5XHD4_9EURY</name>
<comment type="caution">
    <text evidence="2">The sequence shown here is derived from an EMBL/GenBank/DDBJ whole genome shotgun (WGS) entry which is preliminary data.</text>
</comment>
<proteinExistence type="predicted"/>
<feature type="region of interest" description="Disordered" evidence="1">
    <location>
        <begin position="226"/>
        <end position="249"/>
    </location>
</feature>
<reference evidence="2 3" key="1">
    <citation type="submission" date="2023-03" db="EMBL/GenBank/DDBJ databases">
        <title>Whole genome sequencing of Methanotrichaceae archaeon M04Ac.</title>
        <authorList>
            <person name="Khomyakova M.A."/>
            <person name="Merkel A.Y."/>
            <person name="Slobodkin A.I."/>
        </authorList>
    </citation>
    <scope>NUCLEOTIDE SEQUENCE [LARGE SCALE GENOMIC DNA]</scope>
    <source>
        <strain evidence="2 3">M04Ac</strain>
    </source>
</reference>
<keyword evidence="3" id="KW-1185">Reference proteome</keyword>
<accession>A0ABT5XHD4</accession>
<evidence type="ECO:0000313" key="3">
    <source>
        <dbReference type="Proteomes" id="UP001215956"/>
    </source>
</evidence>
<organism evidence="2 3">
    <name type="scientific">Candidatus Methanocrinis alkalitolerans</name>
    <dbReference type="NCBI Taxonomy" id="3033395"/>
    <lineage>
        <taxon>Archaea</taxon>
        <taxon>Methanobacteriati</taxon>
        <taxon>Methanobacteriota</taxon>
        <taxon>Stenosarchaea group</taxon>
        <taxon>Methanomicrobia</taxon>
        <taxon>Methanotrichales</taxon>
        <taxon>Methanotrichaceae</taxon>
        <taxon>Methanocrinis</taxon>
    </lineage>
</organism>
<evidence type="ECO:0000256" key="1">
    <source>
        <dbReference type="SAM" id="MobiDB-lite"/>
    </source>
</evidence>
<protein>
    <submittedName>
        <fullName evidence="2">Uncharacterized protein</fullName>
    </submittedName>
</protein>
<evidence type="ECO:0000313" key="2">
    <source>
        <dbReference type="EMBL" id="MDF0594077.1"/>
    </source>
</evidence>
<dbReference type="RefSeq" id="WP_316969773.1">
    <property type="nucleotide sequence ID" value="NZ_JARFPL010000043.1"/>
</dbReference>